<dbReference type="OrthoDB" id="9798107at2"/>
<dbReference type="Proteomes" id="UP000019591">
    <property type="component" value="Plasmid EAL2_808p"/>
</dbReference>
<keyword evidence="3" id="KW-0460">Magnesium</keyword>
<dbReference type="InterPro" id="IPR036705">
    <property type="entry name" value="Ribosyl_crysJ1_sf"/>
</dbReference>
<organism evidence="4 5">
    <name type="scientific">Peptoclostridium acidaminophilum DSM 3953</name>
    <dbReference type="NCBI Taxonomy" id="1286171"/>
    <lineage>
        <taxon>Bacteria</taxon>
        <taxon>Bacillati</taxon>
        <taxon>Bacillota</taxon>
        <taxon>Clostridia</taxon>
        <taxon>Peptostreptococcales</taxon>
        <taxon>Peptoclostridiaceae</taxon>
        <taxon>Peptoclostridium</taxon>
    </lineage>
</organism>
<evidence type="ECO:0000256" key="2">
    <source>
        <dbReference type="ARBA" id="ARBA00022801"/>
    </source>
</evidence>
<dbReference type="PATRIC" id="fig|1286171.3.peg.2791"/>
<dbReference type="GO" id="GO:0016787">
    <property type="term" value="F:hydrolase activity"/>
    <property type="evidence" value="ECO:0007669"/>
    <property type="project" value="UniProtKB-KW"/>
</dbReference>
<dbReference type="GO" id="GO:0046872">
    <property type="term" value="F:metal ion binding"/>
    <property type="evidence" value="ECO:0007669"/>
    <property type="project" value="UniProtKB-KW"/>
</dbReference>
<evidence type="ECO:0000313" key="4">
    <source>
        <dbReference type="EMBL" id="AHM58110.1"/>
    </source>
</evidence>
<comment type="similarity">
    <text evidence="1">Belongs to the ADP-ribosylglycohydrolase family.</text>
</comment>
<sequence>MSKKIIDGIMGVCVADALGLPVQFIDRETLSKNPVVRMMGHGTFNMPAGTWSDDSSLTLCLMDSLSNGLDYEDIMKKFIKWYDKGDYTPFGRAFDIGGTTSDSMERFLRGKPPLECGGKGERDNGNGSLMRILPILFHLDSIYGDKLSETSEAYDIIHSVSSLTHAHKRSQMACGIYISIASLILRGADLEEAVRQGIDKAMEYYRSLPEYNSELSHYERIEEDGFAQLDESQIRSSGYVVYTLEAAIWCLLNTRSYRDCILKAVNLGEDTDTVGAVAGGLAGLYYGCDNIPKEWLATIARREFIEELCSKLEQHKLDISDTSRYIDNKNKIC</sequence>
<dbReference type="RefSeq" id="WP_025436955.1">
    <property type="nucleotide sequence ID" value="NZ_CP007453.1"/>
</dbReference>
<dbReference type="AlphaFoldDB" id="W8TB85"/>
<feature type="binding site" evidence="3">
    <location>
        <position position="52"/>
    </location>
    <ligand>
        <name>Mg(2+)</name>
        <dbReference type="ChEBI" id="CHEBI:18420"/>
        <label>1</label>
    </ligand>
</feature>
<dbReference type="HOGENOM" id="CLU_024566_8_1_9"/>
<keyword evidence="5" id="KW-1185">Reference proteome</keyword>
<feature type="binding site" evidence="3">
    <location>
        <position position="270"/>
    </location>
    <ligand>
        <name>Mg(2+)</name>
        <dbReference type="ChEBI" id="CHEBI:18420"/>
        <label>1</label>
    </ligand>
</feature>
<dbReference type="PANTHER" id="PTHR16222">
    <property type="entry name" value="ADP-RIBOSYLGLYCOHYDROLASE"/>
    <property type="match status" value="1"/>
</dbReference>
<proteinExistence type="inferred from homology"/>
<dbReference type="SUPFAM" id="SSF101478">
    <property type="entry name" value="ADP-ribosylglycohydrolase"/>
    <property type="match status" value="1"/>
</dbReference>
<name>W8TB85_PEPAC</name>
<dbReference type="InterPro" id="IPR050792">
    <property type="entry name" value="ADP-ribosylglycohydrolase"/>
</dbReference>
<dbReference type="Gene3D" id="1.10.4080.10">
    <property type="entry name" value="ADP-ribosylation/Crystallin J1"/>
    <property type="match status" value="1"/>
</dbReference>
<geneLocation type="plasmid" evidence="4 5">
    <name>EAL2_808p</name>
</geneLocation>
<dbReference type="InterPro" id="IPR005502">
    <property type="entry name" value="Ribosyl_crysJ1"/>
</dbReference>
<keyword evidence="3" id="KW-0479">Metal-binding</keyword>
<feature type="binding site" evidence="3">
    <location>
        <position position="54"/>
    </location>
    <ligand>
        <name>Mg(2+)</name>
        <dbReference type="ChEBI" id="CHEBI:18420"/>
        <label>1</label>
    </ligand>
</feature>
<dbReference type="EMBL" id="CP007453">
    <property type="protein sequence ID" value="AHM58110.1"/>
    <property type="molecule type" value="Genomic_DNA"/>
</dbReference>
<dbReference type="Pfam" id="PF03747">
    <property type="entry name" value="ADP_ribosyl_GH"/>
    <property type="match status" value="1"/>
</dbReference>
<comment type="cofactor">
    <cofactor evidence="3">
        <name>Mg(2+)</name>
        <dbReference type="ChEBI" id="CHEBI:18420"/>
    </cofactor>
    <text evidence="3">Binds 2 magnesium ions per subunit.</text>
</comment>
<evidence type="ECO:0000256" key="1">
    <source>
        <dbReference type="ARBA" id="ARBA00010702"/>
    </source>
</evidence>
<protein>
    <submittedName>
        <fullName evidence="4">ADP-ribosylation/crystallin J1</fullName>
    </submittedName>
</protein>
<feature type="binding site" evidence="3">
    <location>
        <position position="53"/>
    </location>
    <ligand>
        <name>Mg(2+)</name>
        <dbReference type="ChEBI" id="CHEBI:18420"/>
        <label>1</label>
    </ligand>
</feature>
<dbReference type="PANTHER" id="PTHR16222:SF24">
    <property type="entry name" value="ADP-RIBOSYLHYDROLASE ARH3"/>
    <property type="match status" value="1"/>
</dbReference>
<evidence type="ECO:0000256" key="3">
    <source>
        <dbReference type="PIRSR" id="PIRSR605502-1"/>
    </source>
</evidence>
<accession>W8TB85</accession>
<dbReference type="KEGG" id="eac:EAL2_808p06070"/>
<feature type="binding site" evidence="3">
    <location>
        <position position="273"/>
    </location>
    <ligand>
        <name>Mg(2+)</name>
        <dbReference type="ChEBI" id="CHEBI:18420"/>
        <label>1</label>
    </ligand>
</feature>
<dbReference type="eggNOG" id="COG1397">
    <property type="taxonomic scope" value="Bacteria"/>
</dbReference>
<keyword evidence="4" id="KW-0614">Plasmid</keyword>
<gene>
    <name evidence="4" type="ORF">EAL2_808p06070</name>
</gene>
<reference evidence="4 5" key="1">
    <citation type="journal article" date="2014" name="Genome Announc.">
        <title>Complete Genome Sequence of Amino Acid-Utilizing Eubacterium acidaminophilum al-2 (DSM 3953).</title>
        <authorList>
            <person name="Poehlein A."/>
            <person name="Andreesen J.R."/>
            <person name="Daniel R."/>
        </authorList>
    </citation>
    <scope>NUCLEOTIDE SEQUENCE [LARGE SCALE GENOMIC DNA]</scope>
    <source>
        <strain evidence="4 5">DSM 3953</strain>
        <plasmid evidence="5">Plasmid EAL2_808p</plasmid>
    </source>
</reference>
<evidence type="ECO:0000313" key="5">
    <source>
        <dbReference type="Proteomes" id="UP000019591"/>
    </source>
</evidence>
<feature type="binding site" evidence="3">
    <location>
        <position position="272"/>
    </location>
    <ligand>
        <name>Mg(2+)</name>
        <dbReference type="ChEBI" id="CHEBI:18420"/>
        <label>1</label>
    </ligand>
</feature>
<keyword evidence="2" id="KW-0378">Hydrolase</keyword>